<dbReference type="Gene3D" id="3.80.10.10">
    <property type="entry name" value="Ribonuclease Inhibitor"/>
    <property type="match status" value="2"/>
</dbReference>
<evidence type="ECO:0000313" key="3">
    <source>
        <dbReference type="EMBL" id="GAA3733225.1"/>
    </source>
</evidence>
<name>A0ABP7F7V0_9FLAO</name>
<dbReference type="EMBL" id="BAABDT010000002">
    <property type="protein sequence ID" value="GAA3733225.1"/>
    <property type="molecule type" value="Genomic_DNA"/>
</dbReference>
<dbReference type="SUPFAM" id="SSF52058">
    <property type="entry name" value="L domain-like"/>
    <property type="match status" value="1"/>
</dbReference>
<evidence type="ECO:0008006" key="5">
    <source>
        <dbReference type="Google" id="ProtNLM"/>
    </source>
</evidence>
<dbReference type="Gene3D" id="2.60.40.1120">
    <property type="entry name" value="Carboxypeptidase-like, regulatory domain"/>
    <property type="match status" value="1"/>
</dbReference>
<dbReference type="Proteomes" id="UP001501367">
    <property type="component" value="Unassembled WGS sequence"/>
</dbReference>
<dbReference type="PANTHER" id="PTHR47566">
    <property type="match status" value="1"/>
</dbReference>
<evidence type="ECO:0000313" key="4">
    <source>
        <dbReference type="Proteomes" id="UP001501367"/>
    </source>
</evidence>
<sequence>MNFMKTYFIIEFLELKKAKKILFLFFALTFLFSSCSKDDDTSTAPTLPDKAIGTVTGTVKDDNAILAGATIILKQTEREDINTVVGTDGTFVFENIPPGNVVLVASFPLHASKTTQIVVEAGKTIHIPIILTGDDTTLTFIPDAKFEEILIKLGYDAGPVNGSVPTYKIVSVKNLNLNDSGVADLTGLQDFKALERFSCSNIYGTSVIKLTSIDVSKNTALKFLDVSFNKIAVLDISKNTALESCEFSSNLITNIDVSNNKALKVLYCDRNPLSTLDVTKNIALTQLSFGVSITSIDLYKNTALTNLYANDGKLRSLDISRNTALEVLWVNNNQLTTLDLTKNTALKDLMCHENALTSLDLTTNTALTGISCSYNKLTSINISKCSELVRITCGNNMLTSLDVSKNSKLIGLSISYNKIATLDLSNNPLIATIGSDYLFCDNNLLSTLNLKNGSNVKFTYGTFKSNSPTLQIAVDDVDYANEKWKNLKDASATFVSSF</sequence>
<keyword evidence="4" id="KW-1185">Reference proteome</keyword>
<dbReference type="PANTHER" id="PTHR47566:SF1">
    <property type="entry name" value="PROTEIN NUD1"/>
    <property type="match status" value="1"/>
</dbReference>
<proteinExistence type="predicted"/>
<comment type="caution">
    <text evidence="3">The sequence shown here is derived from an EMBL/GenBank/DDBJ whole genome shotgun (WGS) entry which is preliminary data.</text>
</comment>
<organism evidence="3 4">
    <name type="scientific">Flavobacterium ginsengisoli</name>
    <dbReference type="NCBI Taxonomy" id="871694"/>
    <lineage>
        <taxon>Bacteria</taxon>
        <taxon>Pseudomonadati</taxon>
        <taxon>Bacteroidota</taxon>
        <taxon>Flavobacteriia</taxon>
        <taxon>Flavobacteriales</taxon>
        <taxon>Flavobacteriaceae</taxon>
        <taxon>Flavobacterium</taxon>
    </lineage>
</organism>
<keyword evidence="2" id="KW-0677">Repeat</keyword>
<dbReference type="InterPro" id="IPR052574">
    <property type="entry name" value="CDIRP"/>
</dbReference>
<evidence type="ECO:0000256" key="1">
    <source>
        <dbReference type="ARBA" id="ARBA00022614"/>
    </source>
</evidence>
<protein>
    <recommendedName>
        <fullName evidence="5">Carboxypeptidase regulatory-like domain-containing protein</fullName>
    </recommendedName>
</protein>
<dbReference type="InterPro" id="IPR013784">
    <property type="entry name" value="Carb-bd-like_fold"/>
</dbReference>
<evidence type="ECO:0000256" key="2">
    <source>
        <dbReference type="ARBA" id="ARBA00022737"/>
    </source>
</evidence>
<dbReference type="PROSITE" id="PS51257">
    <property type="entry name" value="PROKAR_LIPOPROTEIN"/>
    <property type="match status" value="1"/>
</dbReference>
<gene>
    <name evidence="3" type="ORF">GCM10022422_14940</name>
</gene>
<accession>A0ABP7F7V0</accession>
<reference evidence="4" key="1">
    <citation type="journal article" date="2019" name="Int. J. Syst. Evol. Microbiol.">
        <title>The Global Catalogue of Microorganisms (GCM) 10K type strain sequencing project: providing services to taxonomists for standard genome sequencing and annotation.</title>
        <authorList>
            <consortium name="The Broad Institute Genomics Platform"/>
            <consortium name="The Broad Institute Genome Sequencing Center for Infectious Disease"/>
            <person name="Wu L."/>
            <person name="Ma J."/>
        </authorList>
    </citation>
    <scope>NUCLEOTIDE SEQUENCE [LARGE SCALE GENOMIC DNA]</scope>
    <source>
        <strain evidence="4">JCM 17336</strain>
    </source>
</reference>
<keyword evidence="1" id="KW-0433">Leucine-rich repeat</keyword>
<dbReference type="SUPFAM" id="SSF49452">
    <property type="entry name" value="Starch-binding domain-like"/>
    <property type="match status" value="1"/>
</dbReference>
<dbReference type="Pfam" id="PF13620">
    <property type="entry name" value="CarboxypepD_reg"/>
    <property type="match status" value="1"/>
</dbReference>
<dbReference type="InterPro" id="IPR032675">
    <property type="entry name" value="LRR_dom_sf"/>
</dbReference>